<protein>
    <submittedName>
        <fullName evidence="1">Uncharacterized protein</fullName>
    </submittedName>
</protein>
<name>A0A8S1MT76_PARPR</name>
<reference evidence="1" key="1">
    <citation type="submission" date="2021-01" db="EMBL/GenBank/DDBJ databases">
        <authorList>
            <consortium name="Genoscope - CEA"/>
            <person name="William W."/>
        </authorList>
    </citation>
    <scope>NUCLEOTIDE SEQUENCE</scope>
</reference>
<comment type="caution">
    <text evidence="1">The sequence shown here is derived from an EMBL/GenBank/DDBJ whole genome shotgun (WGS) entry which is preliminary data.</text>
</comment>
<dbReference type="OMA" id="KYISQAP"/>
<keyword evidence="2" id="KW-1185">Reference proteome</keyword>
<accession>A0A8S1MT76</accession>
<dbReference type="AlphaFoldDB" id="A0A8S1MT76"/>
<organism evidence="1 2">
    <name type="scientific">Paramecium primaurelia</name>
    <dbReference type="NCBI Taxonomy" id="5886"/>
    <lineage>
        <taxon>Eukaryota</taxon>
        <taxon>Sar</taxon>
        <taxon>Alveolata</taxon>
        <taxon>Ciliophora</taxon>
        <taxon>Intramacronucleata</taxon>
        <taxon>Oligohymenophorea</taxon>
        <taxon>Peniculida</taxon>
        <taxon>Parameciidae</taxon>
        <taxon>Paramecium</taxon>
    </lineage>
</organism>
<proteinExistence type="predicted"/>
<dbReference type="Proteomes" id="UP000688137">
    <property type="component" value="Unassembled WGS sequence"/>
</dbReference>
<evidence type="ECO:0000313" key="1">
    <source>
        <dbReference type="EMBL" id="CAD8082929.1"/>
    </source>
</evidence>
<dbReference type="EMBL" id="CAJJDM010000072">
    <property type="protein sequence ID" value="CAD8082929.1"/>
    <property type="molecule type" value="Genomic_DNA"/>
</dbReference>
<sequence length="246" mass="29163">MRPGEIFEKYIRQAPDFVPQKNQSYTLQEDLKIMLALKDISIVQSKNFRDIEESQIVKRTYNSIKNRYMDYLQHLNQENMDQIAQHLNEHGLVGYLLFSNTQPRELLKIVNFDPKIMDKEKKKLEEELDINKLQKVKVEHKKQSDPTFPKNDFDKFSIEDMDQVLSLLSDYKGVPKAYLVERLHQLSGNLEDLDGFLKTNDDTYCFLEEEDHLLKEDQNKESPAIRLLIRKKGISRVQRRLKYLGK</sequence>
<evidence type="ECO:0000313" key="2">
    <source>
        <dbReference type="Proteomes" id="UP000688137"/>
    </source>
</evidence>
<gene>
    <name evidence="1" type="ORF">PPRIM_AZ9-3.1.T0690024</name>
</gene>